<dbReference type="InterPro" id="IPR006379">
    <property type="entry name" value="HAD-SF_hydro_IIB"/>
</dbReference>
<dbReference type="PROSITE" id="PS01229">
    <property type="entry name" value="COF_2"/>
    <property type="match status" value="1"/>
</dbReference>
<dbReference type="EMBL" id="LS483476">
    <property type="protein sequence ID" value="SQI60564.1"/>
    <property type="molecule type" value="Genomic_DNA"/>
</dbReference>
<gene>
    <name evidence="1" type="ORF">NCTC4824_02817</name>
</gene>
<keyword evidence="2" id="KW-1185">Reference proteome</keyword>
<dbReference type="STRING" id="1348624.GCA_001591545_01866"/>
<dbReference type="SFLD" id="SFLDG01144">
    <property type="entry name" value="C2.B.4:_PGP_Like"/>
    <property type="match status" value="1"/>
</dbReference>
<sequence length="265" mass="29793">MKKIVFFDIDGTLLDHDKKLPAAVKDAVLTLQKNGIYTAIATGRGPFMISYLLKELNIKSYVTFNGQYVVSGNEVLYKNPFKSEDLKKLAVESKKYNHSLVYMNENTLKANTEFDQRIADAMKSLEMPHPELDPNFYEDNDIYQTLLFAEESESEYLEDFEGKHTFIRWHEEALDVVPKGGSKAEGIKKMIEALGFKMENVYAFGDGLNDIEMLKTVGTGVAMGNAHEVVKTYADFVTTDVDDDGIVNGLRAVGLLSDSFEIIKN</sequence>
<dbReference type="InterPro" id="IPR000150">
    <property type="entry name" value="Cof"/>
</dbReference>
<dbReference type="Gene3D" id="3.40.50.1000">
    <property type="entry name" value="HAD superfamily/HAD-like"/>
    <property type="match status" value="1"/>
</dbReference>
<protein>
    <submittedName>
        <fullName evidence="1">Cof family hydrolase</fullName>
    </submittedName>
</protein>
<dbReference type="GO" id="GO:0005829">
    <property type="term" value="C:cytosol"/>
    <property type="evidence" value="ECO:0007669"/>
    <property type="project" value="TreeGrafter"/>
</dbReference>
<dbReference type="SFLD" id="SFLDS00003">
    <property type="entry name" value="Haloacid_Dehalogenase"/>
    <property type="match status" value="1"/>
</dbReference>
<dbReference type="InterPro" id="IPR023214">
    <property type="entry name" value="HAD_sf"/>
</dbReference>
<dbReference type="PANTHER" id="PTHR10000">
    <property type="entry name" value="PHOSPHOSERINE PHOSPHATASE"/>
    <property type="match status" value="1"/>
</dbReference>
<dbReference type="SFLD" id="SFLDG01140">
    <property type="entry name" value="C2.B:_Phosphomannomutase_and_P"/>
    <property type="match status" value="1"/>
</dbReference>
<proteinExistence type="predicted"/>
<dbReference type="Pfam" id="PF08282">
    <property type="entry name" value="Hydrolase_3"/>
    <property type="match status" value="1"/>
</dbReference>
<evidence type="ECO:0000313" key="2">
    <source>
        <dbReference type="Proteomes" id="UP000249134"/>
    </source>
</evidence>
<dbReference type="Gene3D" id="3.30.1240.10">
    <property type="match status" value="1"/>
</dbReference>
<dbReference type="AlphaFoldDB" id="A0A2X4ZJD1"/>
<dbReference type="CDD" id="cd07517">
    <property type="entry name" value="HAD_HPP"/>
    <property type="match status" value="1"/>
</dbReference>
<dbReference type="GO" id="GO:0016791">
    <property type="term" value="F:phosphatase activity"/>
    <property type="evidence" value="ECO:0007669"/>
    <property type="project" value="TreeGrafter"/>
</dbReference>
<dbReference type="InterPro" id="IPR036412">
    <property type="entry name" value="HAD-like_sf"/>
</dbReference>
<dbReference type="GO" id="GO:0000287">
    <property type="term" value="F:magnesium ion binding"/>
    <property type="evidence" value="ECO:0007669"/>
    <property type="project" value="TreeGrafter"/>
</dbReference>
<accession>A0A2X4ZJD1</accession>
<dbReference type="NCBIfam" id="TIGR00099">
    <property type="entry name" value="Cof-subfamily"/>
    <property type="match status" value="1"/>
</dbReference>
<dbReference type="Proteomes" id="UP000249134">
    <property type="component" value="Chromosome 1"/>
</dbReference>
<keyword evidence="1" id="KW-0378">Hydrolase</keyword>
<dbReference type="SUPFAM" id="SSF56784">
    <property type="entry name" value="HAD-like"/>
    <property type="match status" value="1"/>
</dbReference>
<dbReference type="NCBIfam" id="TIGR01484">
    <property type="entry name" value="HAD-SF-IIB"/>
    <property type="match status" value="1"/>
</dbReference>
<organism evidence="1 2">
    <name type="scientific">Lederbergia lenta</name>
    <name type="common">Bacillus lentus</name>
    <dbReference type="NCBI Taxonomy" id="1467"/>
    <lineage>
        <taxon>Bacteria</taxon>
        <taxon>Bacillati</taxon>
        <taxon>Bacillota</taxon>
        <taxon>Bacilli</taxon>
        <taxon>Bacillales</taxon>
        <taxon>Bacillaceae</taxon>
        <taxon>Lederbergia</taxon>
    </lineage>
</organism>
<name>A0A2X4ZJD1_LEDLE</name>
<dbReference type="KEGG" id="blen:NCTC4824_02817"/>
<dbReference type="PANTHER" id="PTHR10000:SF25">
    <property type="entry name" value="PHOSPHATASE YKRA-RELATED"/>
    <property type="match status" value="1"/>
</dbReference>
<reference evidence="1 2" key="1">
    <citation type="submission" date="2018-06" db="EMBL/GenBank/DDBJ databases">
        <authorList>
            <consortium name="Pathogen Informatics"/>
            <person name="Doyle S."/>
        </authorList>
    </citation>
    <scope>NUCLEOTIDE SEQUENCE [LARGE SCALE GENOMIC DNA]</scope>
    <source>
        <strain evidence="1 2">NCTC4824</strain>
    </source>
</reference>
<evidence type="ECO:0000313" key="1">
    <source>
        <dbReference type="EMBL" id="SQI60564.1"/>
    </source>
</evidence>